<evidence type="ECO:0000313" key="1">
    <source>
        <dbReference type="EMBL" id="CAA9475927.1"/>
    </source>
</evidence>
<dbReference type="Gene3D" id="3.40.50.1820">
    <property type="entry name" value="alpha/beta hydrolase"/>
    <property type="match status" value="1"/>
</dbReference>
<feature type="non-terminal residue" evidence="1">
    <location>
        <position position="55"/>
    </location>
</feature>
<accession>A0A6J4RKX0</accession>
<dbReference type="AlphaFoldDB" id="A0A6J4RKX0"/>
<name>A0A6J4RKX0_9ACTN</name>
<gene>
    <name evidence="1" type="ORF">AVDCRST_MAG85-310</name>
</gene>
<protein>
    <recommendedName>
        <fullName evidence="2">Alpha/beta hydrolase</fullName>
    </recommendedName>
</protein>
<sequence>MRLRLFHAPDGARVAYREAGTGPGLAILHSGLLSHREFVPVVEQLSDRFRVVLPD</sequence>
<proteinExistence type="predicted"/>
<dbReference type="EMBL" id="CADCVT010000036">
    <property type="protein sequence ID" value="CAA9475927.1"/>
    <property type="molecule type" value="Genomic_DNA"/>
</dbReference>
<organism evidence="1">
    <name type="scientific">uncultured Solirubrobacteraceae bacterium</name>
    <dbReference type="NCBI Taxonomy" id="1162706"/>
    <lineage>
        <taxon>Bacteria</taxon>
        <taxon>Bacillati</taxon>
        <taxon>Actinomycetota</taxon>
        <taxon>Thermoleophilia</taxon>
        <taxon>Solirubrobacterales</taxon>
        <taxon>Solirubrobacteraceae</taxon>
        <taxon>environmental samples</taxon>
    </lineage>
</organism>
<dbReference type="SUPFAM" id="SSF53474">
    <property type="entry name" value="alpha/beta-Hydrolases"/>
    <property type="match status" value="1"/>
</dbReference>
<reference evidence="1" key="1">
    <citation type="submission" date="2020-02" db="EMBL/GenBank/DDBJ databases">
        <authorList>
            <person name="Meier V. D."/>
        </authorList>
    </citation>
    <scope>NUCLEOTIDE SEQUENCE</scope>
    <source>
        <strain evidence="1">AVDCRST_MAG85</strain>
    </source>
</reference>
<dbReference type="InterPro" id="IPR029058">
    <property type="entry name" value="AB_hydrolase_fold"/>
</dbReference>
<evidence type="ECO:0008006" key="2">
    <source>
        <dbReference type="Google" id="ProtNLM"/>
    </source>
</evidence>